<dbReference type="PROSITE" id="PS51704">
    <property type="entry name" value="GP_PDE"/>
    <property type="match status" value="1"/>
</dbReference>
<evidence type="ECO:0000256" key="4">
    <source>
        <dbReference type="ARBA" id="ARBA00022798"/>
    </source>
</evidence>
<dbReference type="InterPro" id="IPR030395">
    <property type="entry name" value="GP_PDE_dom"/>
</dbReference>
<dbReference type="HOGENOM" id="CLU_030226_1_0_6"/>
<dbReference type="PANTHER" id="PTHR43620:SF7">
    <property type="entry name" value="GLYCEROPHOSPHODIESTER PHOSPHODIESTERASE GDPD5-RELATED"/>
    <property type="match status" value="1"/>
</dbReference>
<reference evidence="8" key="1">
    <citation type="submission" date="2005-09" db="EMBL/GenBank/DDBJ databases">
        <title>Annotation of Vibrio cholerae MO10.</title>
        <authorList>
            <person name="Colwell R."/>
            <person name="Grim C.J."/>
            <person name="Young S."/>
            <person name="Jaffe D."/>
            <person name="Gnerre S."/>
            <person name="Berlin A."/>
            <person name="Heiman D."/>
            <person name="Hepburn T."/>
            <person name="Shea T."/>
            <person name="Sykes S."/>
            <person name="Yandava C."/>
            <person name="Alvarado L."/>
            <person name="Kodira C."/>
            <person name="Borodovsky M."/>
            <person name="Heidelberg J."/>
            <person name="Lander E."/>
            <person name="Galagan J."/>
            <person name="Nusbaum C."/>
            <person name="Birren B."/>
        </authorList>
    </citation>
    <scope>NUCLEOTIDE SEQUENCE [LARGE SCALE GENOMIC DNA]</scope>
    <source>
        <strain evidence="8">MO10</strain>
    </source>
</reference>
<dbReference type="EMBL" id="DS990137">
    <property type="protein sequence ID" value="EET24523.1"/>
    <property type="molecule type" value="Genomic_DNA"/>
</dbReference>
<evidence type="ECO:0000313" key="8">
    <source>
        <dbReference type="EMBL" id="EET24523.1"/>
    </source>
</evidence>
<dbReference type="SUPFAM" id="SSF51695">
    <property type="entry name" value="PLC-like phosphodiesterases"/>
    <property type="match status" value="1"/>
</dbReference>
<accession>A0A0X1L1V0</accession>
<dbReference type="Pfam" id="PF03009">
    <property type="entry name" value="GDPD"/>
    <property type="match status" value="1"/>
</dbReference>
<comment type="catalytic activity">
    <reaction evidence="6">
        <text>a sn-glycero-3-phosphodiester + H2O = an alcohol + sn-glycerol 3-phosphate + H(+)</text>
        <dbReference type="Rhea" id="RHEA:12969"/>
        <dbReference type="ChEBI" id="CHEBI:15377"/>
        <dbReference type="ChEBI" id="CHEBI:15378"/>
        <dbReference type="ChEBI" id="CHEBI:30879"/>
        <dbReference type="ChEBI" id="CHEBI:57597"/>
        <dbReference type="ChEBI" id="CHEBI:83408"/>
        <dbReference type="EC" id="3.1.4.46"/>
    </reaction>
</comment>
<evidence type="ECO:0000256" key="3">
    <source>
        <dbReference type="ARBA" id="ARBA00022729"/>
    </source>
</evidence>
<dbReference type="GO" id="GO:0006629">
    <property type="term" value="P:lipid metabolic process"/>
    <property type="evidence" value="ECO:0007669"/>
    <property type="project" value="InterPro"/>
</dbReference>
<proteinExistence type="inferred from homology"/>
<comment type="similarity">
    <text evidence="1">Belongs to the glycerophosphoryl diester phosphodiesterase family.</text>
</comment>
<dbReference type="NCBIfam" id="NF008354">
    <property type="entry name" value="PRK11143.1"/>
    <property type="match status" value="1"/>
</dbReference>
<keyword evidence="5" id="KW-0378">Hydrolase</keyword>
<name>A0A0X1L1V0_VIBCO</name>
<dbReference type="Proteomes" id="UP000004687">
    <property type="component" value="Unassembled WGS sequence"/>
</dbReference>
<evidence type="ECO:0000256" key="5">
    <source>
        <dbReference type="ARBA" id="ARBA00022801"/>
    </source>
</evidence>
<dbReference type="PANTHER" id="PTHR43620">
    <property type="entry name" value="GLYCEROPHOSPHORYL DIESTER PHOSPHODIESTERASE"/>
    <property type="match status" value="1"/>
</dbReference>
<evidence type="ECO:0000259" key="7">
    <source>
        <dbReference type="PROSITE" id="PS51704"/>
    </source>
</evidence>
<organism evidence="8">
    <name type="scientific">Vibrio cholerae (strain MO10)</name>
    <dbReference type="NCBI Taxonomy" id="345072"/>
    <lineage>
        <taxon>Bacteria</taxon>
        <taxon>Pseudomonadati</taxon>
        <taxon>Pseudomonadota</taxon>
        <taxon>Gammaproteobacteria</taxon>
        <taxon>Vibrionales</taxon>
        <taxon>Vibrionaceae</taxon>
        <taxon>Vibrio</taxon>
    </lineage>
</organism>
<keyword evidence="4" id="KW-0319">Glycerol metabolism</keyword>
<keyword evidence="3" id="KW-0732">Signal</keyword>
<dbReference type="GO" id="GO:0006071">
    <property type="term" value="P:glycerol metabolic process"/>
    <property type="evidence" value="ECO:0007669"/>
    <property type="project" value="UniProtKB-KW"/>
</dbReference>
<protein>
    <recommendedName>
        <fullName evidence="2">glycerophosphodiester phosphodiesterase</fullName>
        <ecNumber evidence="2">3.1.4.46</ecNumber>
    </recommendedName>
</protein>
<dbReference type="EC" id="3.1.4.46" evidence="2"/>
<dbReference type="Gene3D" id="3.20.20.190">
    <property type="entry name" value="Phosphatidylinositol (PI) phosphodiesterase"/>
    <property type="match status" value="1"/>
</dbReference>
<evidence type="ECO:0000256" key="6">
    <source>
        <dbReference type="ARBA" id="ARBA00047512"/>
    </source>
</evidence>
<dbReference type="InterPro" id="IPR017946">
    <property type="entry name" value="PLC-like_Pdiesterase_TIM-brl"/>
</dbReference>
<dbReference type="FunFam" id="3.20.20.190:FF:000009">
    <property type="entry name" value="Glycerophosphodiester phosphodiesterase, periplasmic"/>
    <property type="match status" value="1"/>
</dbReference>
<gene>
    <name evidence="8" type="ORF">VchoM_02550</name>
</gene>
<dbReference type="GO" id="GO:0008889">
    <property type="term" value="F:glycerophosphodiester phosphodiesterase activity"/>
    <property type="evidence" value="ECO:0007669"/>
    <property type="project" value="UniProtKB-EC"/>
</dbReference>
<sequence>MSFDALGLGRTKKEFMMLKPFSLSLLALACSTSLFSSIVSAEPLVIAHRGASGYLPEHTLEAKTLAYAMKPDYIEQDVVMTKDDQLVVLHDHYLDRVTDVAERFPNRARADGRYYAIDFTLAEIKTLRVTEGFDIDAQGNEVAGFPDRFPLWKGDFTVPTLAEEIELIQGLNKTLGYNIGIYPEIKAPWFHRHEGKDISQAVLKVLKQYGYDSKDDKIYLQCFDPIELKRIHDELLPAMKMDLNLVQLLAYTDWNETMVYQGDQATPYDYDWMFAEGGMAKVAQYADGIGPWKPMLVDDASTKDNIMIKPLMKQAKEAGLVVHPYTFRADKGRIAPWADNFEGMLDVFYNQVKVDGLFTDFPDKAVAFLNQ</sequence>
<dbReference type="AlphaFoldDB" id="A0A0X1L1V0"/>
<feature type="domain" description="GP-PDE" evidence="7">
    <location>
        <begin position="43"/>
        <end position="369"/>
    </location>
</feature>
<dbReference type="CDD" id="cd08600">
    <property type="entry name" value="GDPD_EcGlpQ_like"/>
    <property type="match status" value="1"/>
</dbReference>
<evidence type="ECO:0000256" key="1">
    <source>
        <dbReference type="ARBA" id="ARBA00007277"/>
    </source>
</evidence>
<evidence type="ECO:0000256" key="2">
    <source>
        <dbReference type="ARBA" id="ARBA00012247"/>
    </source>
</evidence>
<dbReference type="GO" id="GO:0042597">
    <property type="term" value="C:periplasmic space"/>
    <property type="evidence" value="ECO:0007669"/>
    <property type="project" value="TreeGrafter"/>
</dbReference>
<reference evidence="8" key="2">
    <citation type="submission" date="2008-07" db="EMBL/GenBank/DDBJ databases">
        <authorList>
            <consortium name="Broad Institute Genome Sequencing Platform"/>
            <person name="Colwell R."/>
            <person name="Grim C.J."/>
            <person name="Young S."/>
            <person name="Jaffe D."/>
            <person name="Gnerre S."/>
            <person name="Berlin A."/>
            <person name="Heiman D."/>
            <person name="Hepburn T."/>
            <person name="Shea T."/>
            <person name="Sykes S."/>
            <person name="Alvarado L."/>
            <person name="Kodira C."/>
            <person name="Heidelberg J."/>
            <person name="Lander E."/>
            <person name="Galagan J."/>
            <person name="Nusbaum C."/>
            <person name="Birren B."/>
        </authorList>
    </citation>
    <scope>NUCLEOTIDE SEQUENCE [LARGE SCALE GENOMIC DNA]</scope>
    <source>
        <strain evidence="8">MO10</strain>
    </source>
</reference>